<protein>
    <submittedName>
        <fullName evidence="1">Uncharacterized protein</fullName>
    </submittedName>
</protein>
<comment type="caution">
    <text evidence="1">The sequence shown here is derived from an EMBL/GenBank/DDBJ whole genome shotgun (WGS) entry which is preliminary data.</text>
</comment>
<dbReference type="AlphaFoldDB" id="A0A7C4NTU9"/>
<gene>
    <name evidence="1" type="ORF">ENT66_06310</name>
</gene>
<reference evidence="1" key="1">
    <citation type="journal article" date="2020" name="mSystems">
        <title>Genome- and Community-Level Interaction Insights into Carbon Utilization and Element Cycling Functions of Hydrothermarchaeota in Hydrothermal Sediment.</title>
        <authorList>
            <person name="Zhou Z."/>
            <person name="Liu Y."/>
            <person name="Xu W."/>
            <person name="Pan J."/>
            <person name="Luo Z.H."/>
            <person name="Li M."/>
        </authorList>
    </citation>
    <scope>NUCLEOTIDE SEQUENCE [LARGE SCALE GENOMIC DNA]</scope>
    <source>
        <strain evidence="1">SpSt-6</strain>
    </source>
</reference>
<name>A0A7C4NTU9_9BACT</name>
<organism evidence="1">
    <name type="scientific">Thermodesulfobacterium geofontis</name>
    <dbReference type="NCBI Taxonomy" id="1295609"/>
    <lineage>
        <taxon>Bacteria</taxon>
        <taxon>Pseudomonadati</taxon>
        <taxon>Thermodesulfobacteriota</taxon>
        <taxon>Thermodesulfobacteria</taxon>
        <taxon>Thermodesulfobacteriales</taxon>
        <taxon>Thermodesulfobacteriaceae</taxon>
        <taxon>Thermodesulfobacterium</taxon>
    </lineage>
</organism>
<dbReference type="EMBL" id="DSZN01000102">
    <property type="protein sequence ID" value="HGQ85917.1"/>
    <property type="molecule type" value="Genomic_DNA"/>
</dbReference>
<evidence type="ECO:0000313" key="1">
    <source>
        <dbReference type="EMBL" id="HGQ85917.1"/>
    </source>
</evidence>
<accession>A0A7C4NTU9</accession>
<proteinExistence type="predicted"/>
<sequence length="67" mass="8016">MEEKKQKIIVIKKGKENKEQRSQARQIQNLSWDQFLKDIKIVIQTRRALITGIFCSIVNDFFSFRKC</sequence>